<dbReference type="SMART" id="SM00831">
    <property type="entry name" value="Cation_ATPase_N"/>
    <property type="match status" value="1"/>
</dbReference>
<evidence type="ECO:0000256" key="15">
    <source>
        <dbReference type="ARBA" id="ARBA00038148"/>
    </source>
</evidence>
<comment type="caution">
    <text evidence="18">Lacks conserved residue(s) required for the propagation of feature annotation.</text>
</comment>
<dbReference type="SUPFAM" id="SSF56784">
    <property type="entry name" value="HAD-like"/>
    <property type="match status" value="1"/>
</dbReference>
<accession>A0A1V6Z069</accession>
<evidence type="ECO:0000256" key="5">
    <source>
        <dbReference type="ARBA" id="ARBA00022692"/>
    </source>
</evidence>
<dbReference type="Gene3D" id="3.40.50.1000">
    <property type="entry name" value="HAD superfamily/HAD-like"/>
    <property type="match status" value="1"/>
</dbReference>
<feature type="transmembrane region" description="Helical" evidence="18">
    <location>
        <begin position="1240"/>
        <end position="1264"/>
    </location>
</feature>
<keyword evidence="13 18" id="KW-0406">Ion transport</keyword>
<evidence type="ECO:0000256" key="4">
    <source>
        <dbReference type="ARBA" id="ARBA00022568"/>
    </source>
</evidence>
<feature type="transmembrane region" description="Helical" evidence="18">
    <location>
        <begin position="697"/>
        <end position="718"/>
    </location>
</feature>
<evidence type="ECO:0000259" key="21">
    <source>
        <dbReference type="PROSITE" id="PS51782"/>
    </source>
</evidence>
<dbReference type="Gene3D" id="3.40.1110.10">
    <property type="entry name" value="Calcium-transporting ATPase, cytoplasmic domain N"/>
    <property type="match status" value="1"/>
</dbReference>
<dbReference type="Pfam" id="PF01476">
    <property type="entry name" value="LysM"/>
    <property type="match status" value="1"/>
</dbReference>
<protein>
    <recommendedName>
        <fullName evidence="18">Calcium-transporting ATPase</fullName>
        <ecNumber evidence="18">7.2.2.10</ecNumber>
    </recommendedName>
</protein>
<dbReference type="STRING" id="60175.A0A1V6Z069"/>
<dbReference type="GO" id="GO:0046872">
    <property type="term" value="F:metal ion binding"/>
    <property type="evidence" value="ECO:0007669"/>
    <property type="project" value="UniProtKB-KW"/>
</dbReference>
<dbReference type="Pfam" id="PF00122">
    <property type="entry name" value="E1-E2_ATPase"/>
    <property type="match status" value="1"/>
</dbReference>
<dbReference type="InterPro" id="IPR057277">
    <property type="entry name" value="LysM_C"/>
</dbReference>
<dbReference type="PROSITE" id="PS00154">
    <property type="entry name" value="ATPASE_E1_E2"/>
    <property type="match status" value="1"/>
</dbReference>
<evidence type="ECO:0000256" key="8">
    <source>
        <dbReference type="ARBA" id="ARBA00022837"/>
    </source>
</evidence>
<dbReference type="Pfam" id="PF25139">
    <property type="entry name" value="LysM14_C"/>
    <property type="match status" value="1"/>
</dbReference>
<dbReference type="InterPro" id="IPR008250">
    <property type="entry name" value="ATPase_P-typ_transduc_dom_A_sf"/>
</dbReference>
<dbReference type="PRINTS" id="PR00119">
    <property type="entry name" value="CATATPASE"/>
</dbReference>
<evidence type="ECO:0000256" key="20">
    <source>
        <dbReference type="SAM" id="SignalP"/>
    </source>
</evidence>
<keyword evidence="10" id="KW-0460">Magnesium</keyword>
<feature type="chain" id="PRO_5012099312" description="Calcium-transporting ATPase" evidence="20">
    <location>
        <begin position="25"/>
        <end position="1400"/>
    </location>
</feature>
<comment type="subcellular location">
    <subcellularLocation>
        <location evidence="18">Membrane</location>
        <topology evidence="18">Multi-pass membrane protein</topology>
    </subcellularLocation>
    <subcellularLocation>
        <location evidence="1">Vacuole membrane</location>
        <topology evidence="1">Multi-pass membrane protein</topology>
    </subcellularLocation>
</comment>
<dbReference type="Pfam" id="PF00689">
    <property type="entry name" value="Cation_ATPase_C"/>
    <property type="match status" value="1"/>
</dbReference>
<dbReference type="GO" id="GO:0005524">
    <property type="term" value="F:ATP binding"/>
    <property type="evidence" value="ECO:0007669"/>
    <property type="project" value="UniProtKB-KW"/>
</dbReference>
<comment type="function">
    <text evidence="17">This magnesium-dependent enzyme catalyzes the hydrolysis of ATP coupled with the transport of calcium. Transports the calcium to the vacuole and participates in the control of the cytosolic free calcium.</text>
</comment>
<dbReference type="SFLD" id="SFLDF00027">
    <property type="entry name" value="p-type_atpase"/>
    <property type="match status" value="1"/>
</dbReference>
<evidence type="ECO:0000256" key="14">
    <source>
        <dbReference type="ARBA" id="ARBA00023136"/>
    </source>
</evidence>
<dbReference type="InterPro" id="IPR036779">
    <property type="entry name" value="LysM_dom_sf"/>
</dbReference>
<dbReference type="SUPFAM" id="SSF81665">
    <property type="entry name" value="Calcium ATPase, transmembrane domain M"/>
    <property type="match status" value="1"/>
</dbReference>
<dbReference type="FunFam" id="2.70.150.10:FF:000028">
    <property type="entry name" value="Calcium-transporting ATPase"/>
    <property type="match status" value="1"/>
</dbReference>
<dbReference type="Pfam" id="PF13246">
    <property type="entry name" value="Cation_ATPase"/>
    <property type="match status" value="1"/>
</dbReference>
<dbReference type="FunFam" id="3.40.50.1000:FF:000001">
    <property type="entry name" value="Phospholipid-transporting ATPase IC"/>
    <property type="match status" value="1"/>
</dbReference>
<feature type="transmembrane region" description="Helical" evidence="18">
    <location>
        <begin position="1170"/>
        <end position="1191"/>
    </location>
</feature>
<dbReference type="PROSITE" id="PS51782">
    <property type="entry name" value="LYSM"/>
    <property type="match status" value="1"/>
</dbReference>
<evidence type="ECO:0000256" key="17">
    <source>
        <dbReference type="ARBA" id="ARBA00059328"/>
    </source>
</evidence>
<evidence type="ECO:0000313" key="22">
    <source>
        <dbReference type="EMBL" id="OQE93085.1"/>
    </source>
</evidence>
<dbReference type="PANTHER" id="PTHR24093:SF424">
    <property type="entry name" value="CALCIUM-TRANSPORTING ATPASE"/>
    <property type="match status" value="1"/>
</dbReference>
<sequence length="1400" mass="151523">MGCFRFSNFIALIVLSVGPTTTSGAALSVVPQASSDGLCYKYVVQAGETCSMIAQAHSITVADIETYNARSWKWPGCGQIPQGAFICLSAGEPIMPVALPNAVCGPQVPGTTRPNNWSELGSLNPCAANECCSSWGLCETAPGFCASAAHATTAFSVSTGTHPNNKTASSKKTTISTNTTKSVQQLVASSETPSTTRAISTSATRSVPTPKSTSTTTRTTSTKTTSTKSAKPSKTTSTTSTKSSQSKTSTSSKRPASVDPWSLTMYSKKDCTGDYYVLQGHNVDYSETCLNLHGGLSSKYTETGVSCKWFTDGGNSHTNCNAGTLEEPQSWIVQGGICTILYIVTASMSDKDENEFWSEVLTPEPRFETDFRIPDNKFAFSPGQLNKLFNPKSLAAFYALGGLHGLEYGLQTDLTAGLSADEKILTRYTTFDEVREVASSQTNGSLSHSRQYSIPSVETAQSVSQFAERYRVFGTNALPQAPKKTFLKLLWDAYNDKLIILLTIAAIVSLSLGIYEAVSGQSQVDWVEGVAVCVAILIVVSVTAGNDWQKQRQFGKLNKRKLDREVKAIRSGKTMRMRISDLTVGDVVCLEPGDAAPADGIVITSQEIKCDESLATGESDHVEKCSGFKAWDSRATGGSEHDIDPFIISGSKILEGIGTYLVTSVGPHSTYGRIMVSLGTETDPTPLQVKLARLASWIGWFGLGSALLLFSVLFVRFLVQLSASEETPAVKGQHFMDILIVTVTVIVVAIPEGLPLAVTLALAFATGRMLKENNLVRLLRACETMGNATVICSDKTGTLTQNKMSVVSGFFGSSEPFGKFPLNTTGSSISISETLKRFSLSLEKLLLHSLALNTTAFEEQQSEDKKFIGNKTEVALLQFAHQGLGLNLSEIRTNNHIEHVYPFDSSRKAMAVVYARPMGSGYRFLVKGAPEILLTASSHMVSPGPEGENLAACVISPDDRRLISGTIDAYSRASLRTIGLAYRDFPAWPLQDRQPTFDDFFHEITWIGAFGIHDPLRPEVTGAIQTCRAAGIQVKMVTGDNIHTALSIAEACGIKTGDGIAMEGPELRRLGENELAIVIPKLQVLARSSPDDKELLVKQLKRLGEIVAVTGDGTNDGPALKAADVGFSMGLSGTEVAREASSIILLDDNFSSIVTAVAWGRAVNDAVAKFLQFQITVNITAVILTVVTAIYSSKNESVFKAVQLLWLNLIMDTFAALALATDPPTSEILNRPPTPRSAPLFTVIMWKMILGQSIYKLATCFTLYFAGHSMFHFNKTDEVEMLELNTIIFNTFVWMQIFNEFNCRRLDNKFNIFEGIHKNKWFFMINLVMVGGQILIIFVGGAAFGVTRLSGWQWGVSLGFAVFCIPWAAILKLSPDAYVEVLLDMFGKLLGGQERDEGGL</sequence>
<keyword evidence="3" id="KW-0926">Vacuole</keyword>
<evidence type="ECO:0000256" key="11">
    <source>
        <dbReference type="ARBA" id="ARBA00022967"/>
    </source>
</evidence>
<evidence type="ECO:0000256" key="18">
    <source>
        <dbReference type="RuleBase" id="RU361146"/>
    </source>
</evidence>
<dbReference type="SUPFAM" id="SSF81660">
    <property type="entry name" value="Metal cation-transporting ATPase, ATP-binding domain N"/>
    <property type="match status" value="1"/>
</dbReference>
<dbReference type="InterPro" id="IPR018392">
    <property type="entry name" value="LysM"/>
</dbReference>
<evidence type="ECO:0000256" key="1">
    <source>
        <dbReference type="ARBA" id="ARBA00004128"/>
    </source>
</evidence>
<keyword evidence="7 18" id="KW-0547">Nucleotide-binding</keyword>
<dbReference type="GO" id="GO:0005774">
    <property type="term" value="C:vacuolar membrane"/>
    <property type="evidence" value="ECO:0007669"/>
    <property type="project" value="UniProtKB-SubCell"/>
</dbReference>
<keyword evidence="11" id="KW-1278">Translocase</keyword>
<dbReference type="GO" id="GO:0006874">
    <property type="term" value="P:intracellular calcium ion homeostasis"/>
    <property type="evidence" value="ECO:0007669"/>
    <property type="project" value="TreeGrafter"/>
</dbReference>
<evidence type="ECO:0000256" key="12">
    <source>
        <dbReference type="ARBA" id="ARBA00022989"/>
    </source>
</evidence>
<dbReference type="FunFam" id="3.40.50.1000:FF:000018">
    <property type="entry name" value="Calcium-transporting ATPase"/>
    <property type="match status" value="1"/>
</dbReference>
<keyword evidence="23" id="KW-1185">Reference proteome</keyword>
<keyword evidence="6" id="KW-0479">Metal-binding</keyword>
<dbReference type="InterPro" id="IPR044492">
    <property type="entry name" value="P_typ_ATPase_HD_dom"/>
</dbReference>
<dbReference type="PRINTS" id="PR00120">
    <property type="entry name" value="HATPASE"/>
</dbReference>
<comment type="catalytic activity">
    <reaction evidence="16 18">
        <text>Ca(2+)(in) + ATP + H2O = Ca(2+)(out) + ADP + phosphate + H(+)</text>
        <dbReference type="Rhea" id="RHEA:18105"/>
        <dbReference type="ChEBI" id="CHEBI:15377"/>
        <dbReference type="ChEBI" id="CHEBI:15378"/>
        <dbReference type="ChEBI" id="CHEBI:29108"/>
        <dbReference type="ChEBI" id="CHEBI:30616"/>
        <dbReference type="ChEBI" id="CHEBI:43474"/>
        <dbReference type="ChEBI" id="CHEBI:456216"/>
        <dbReference type="EC" id="7.2.2.10"/>
    </reaction>
</comment>
<feature type="domain" description="LysM" evidence="21">
    <location>
        <begin position="40"/>
        <end position="88"/>
    </location>
</feature>
<dbReference type="InterPro" id="IPR023298">
    <property type="entry name" value="ATPase_P-typ_TM_dom_sf"/>
</dbReference>
<feature type="compositionally biased region" description="Polar residues" evidence="19">
    <location>
        <begin position="183"/>
        <end position="193"/>
    </location>
</feature>
<dbReference type="GO" id="GO:0005886">
    <property type="term" value="C:plasma membrane"/>
    <property type="evidence" value="ECO:0007669"/>
    <property type="project" value="TreeGrafter"/>
</dbReference>
<keyword evidence="9 18" id="KW-0067">ATP-binding</keyword>
<dbReference type="InterPro" id="IPR006408">
    <property type="entry name" value="P-type_ATPase_IIB"/>
</dbReference>
<evidence type="ECO:0000256" key="3">
    <source>
        <dbReference type="ARBA" id="ARBA00022554"/>
    </source>
</evidence>
<feature type="transmembrane region" description="Helical" evidence="18">
    <location>
        <begin position="1352"/>
        <end position="1371"/>
    </location>
</feature>
<dbReference type="EC" id="7.2.2.10" evidence="18"/>
<feature type="compositionally biased region" description="Low complexity" evidence="19">
    <location>
        <begin position="194"/>
        <end position="254"/>
    </location>
</feature>
<evidence type="ECO:0000256" key="2">
    <source>
        <dbReference type="ARBA" id="ARBA00022448"/>
    </source>
</evidence>
<proteinExistence type="inferred from homology"/>
<dbReference type="GO" id="GO:0016887">
    <property type="term" value="F:ATP hydrolysis activity"/>
    <property type="evidence" value="ECO:0007669"/>
    <property type="project" value="InterPro"/>
</dbReference>
<feature type="transmembrane region" description="Helical" evidence="18">
    <location>
        <begin position="1321"/>
        <end position="1346"/>
    </location>
</feature>
<dbReference type="GO" id="GO:0005388">
    <property type="term" value="F:P-type calcium transporter activity"/>
    <property type="evidence" value="ECO:0007669"/>
    <property type="project" value="UniProtKB-EC"/>
</dbReference>
<keyword evidence="5 18" id="KW-0812">Transmembrane</keyword>
<comment type="caution">
    <text evidence="22">The sequence shown here is derived from an EMBL/GenBank/DDBJ whole genome shotgun (WGS) entry which is preliminary data.</text>
</comment>
<dbReference type="NCBIfam" id="TIGR01494">
    <property type="entry name" value="ATPase_P-type"/>
    <property type="match status" value="2"/>
</dbReference>
<evidence type="ECO:0000256" key="16">
    <source>
        <dbReference type="ARBA" id="ARBA00048694"/>
    </source>
</evidence>
<dbReference type="SFLD" id="SFLDG00002">
    <property type="entry name" value="C1.7:_P-type_atpase_like"/>
    <property type="match status" value="1"/>
</dbReference>
<dbReference type="FunFam" id="1.20.1110.10:FF:000039">
    <property type="entry name" value="Calcium-transporting ATPase"/>
    <property type="match status" value="1"/>
</dbReference>
<dbReference type="SUPFAM" id="SSF81653">
    <property type="entry name" value="Calcium ATPase, transduction domain A"/>
    <property type="match status" value="1"/>
</dbReference>
<comment type="function">
    <text evidence="18">Catalyzes the hydrolysis of ATP coupled with the transport of calcium.</text>
</comment>
<keyword evidence="2 18" id="KW-0813">Transport</keyword>
<dbReference type="CDD" id="cd00118">
    <property type="entry name" value="LysM"/>
    <property type="match status" value="1"/>
</dbReference>
<dbReference type="InterPro" id="IPR018303">
    <property type="entry name" value="ATPase_P-typ_P_site"/>
</dbReference>
<evidence type="ECO:0000256" key="7">
    <source>
        <dbReference type="ARBA" id="ARBA00022741"/>
    </source>
</evidence>
<keyword evidence="12 18" id="KW-1133">Transmembrane helix</keyword>
<dbReference type="Gene3D" id="1.20.1110.10">
    <property type="entry name" value="Calcium-transporting ATPase, transmembrane domain"/>
    <property type="match status" value="1"/>
</dbReference>
<dbReference type="InterPro" id="IPR036412">
    <property type="entry name" value="HAD-like_sf"/>
</dbReference>
<keyword evidence="14 18" id="KW-0472">Membrane</keyword>
<dbReference type="Pfam" id="PF00690">
    <property type="entry name" value="Cation_ATPase_N"/>
    <property type="match status" value="1"/>
</dbReference>
<keyword evidence="20" id="KW-0732">Signal</keyword>
<dbReference type="InterPro" id="IPR023299">
    <property type="entry name" value="ATPase_P-typ_cyto_dom_N"/>
</dbReference>
<dbReference type="SMART" id="SM00257">
    <property type="entry name" value="LysM"/>
    <property type="match status" value="1"/>
</dbReference>
<evidence type="ECO:0000256" key="13">
    <source>
        <dbReference type="ARBA" id="ARBA00023065"/>
    </source>
</evidence>
<keyword evidence="8 18" id="KW-0106">Calcium</keyword>
<organism evidence="22 23">
    <name type="scientific">Penicillium nalgiovense</name>
    <dbReference type="NCBI Taxonomy" id="60175"/>
    <lineage>
        <taxon>Eukaryota</taxon>
        <taxon>Fungi</taxon>
        <taxon>Dikarya</taxon>
        <taxon>Ascomycota</taxon>
        <taxon>Pezizomycotina</taxon>
        <taxon>Eurotiomycetes</taxon>
        <taxon>Eurotiomycetidae</taxon>
        <taxon>Eurotiales</taxon>
        <taxon>Aspergillaceae</taxon>
        <taxon>Penicillium</taxon>
    </lineage>
</organism>
<dbReference type="Gene3D" id="3.10.350.10">
    <property type="entry name" value="LysM domain"/>
    <property type="match status" value="1"/>
</dbReference>
<reference evidence="23" key="1">
    <citation type="journal article" date="2017" name="Nat. Microbiol.">
        <title>Global analysis of biosynthetic gene clusters reveals vast potential of secondary metabolite production in Penicillium species.</title>
        <authorList>
            <person name="Nielsen J.C."/>
            <person name="Grijseels S."/>
            <person name="Prigent S."/>
            <person name="Ji B."/>
            <person name="Dainat J."/>
            <person name="Nielsen K.F."/>
            <person name="Frisvad J.C."/>
            <person name="Workman M."/>
            <person name="Nielsen J."/>
        </authorList>
    </citation>
    <scope>NUCLEOTIDE SEQUENCE [LARGE SCALE GENOMIC DNA]</scope>
    <source>
        <strain evidence="23">IBT 13039</strain>
    </source>
</reference>
<dbReference type="PANTHER" id="PTHR24093">
    <property type="entry name" value="CATION TRANSPORTING ATPASE"/>
    <property type="match status" value="1"/>
</dbReference>
<dbReference type="SUPFAM" id="SSF54106">
    <property type="entry name" value="LysM domain"/>
    <property type="match status" value="1"/>
</dbReference>
<feature type="transmembrane region" description="Helical" evidence="18">
    <location>
        <begin position="1203"/>
        <end position="1220"/>
    </location>
</feature>
<feature type="region of interest" description="Disordered" evidence="19">
    <location>
        <begin position="157"/>
        <end position="259"/>
    </location>
</feature>
<dbReference type="CDD" id="cd02081">
    <property type="entry name" value="P-type_ATPase_Ca_PMCA-like"/>
    <property type="match status" value="1"/>
</dbReference>
<dbReference type="InterPro" id="IPR001757">
    <property type="entry name" value="P_typ_ATPase"/>
</dbReference>
<evidence type="ECO:0000313" key="23">
    <source>
        <dbReference type="Proteomes" id="UP000191691"/>
    </source>
</evidence>
<dbReference type="InterPro" id="IPR023214">
    <property type="entry name" value="HAD_sf"/>
</dbReference>
<dbReference type="NCBIfam" id="TIGR01517">
    <property type="entry name" value="ATPase-IIB_Ca"/>
    <property type="match status" value="1"/>
</dbReference>
<comment type="similarity">
    <text evidence="15 18">Belongs to the cation transport ATPase (P-type) (TC 3.A.3) family.</text>
</comment>
<gene>
    <name evidence="22" type="ORF">PENNAL_c0006G03763</name>
</gene>
<dbReference type="InterPro" id="IPR006068">
    <property type="entry name" value="ATPase_P-typ_cation-transptr_C"/>
</dbReference>
<evidence type="ECO:0000256" key="6">
    <source>
        <dbReference type="ARBA" id="ARBA00022723"/>
    </source>
</evidence>
<evidence type="ECO:0000256" key="9">
    <source>
        <dbReference type="ARBA" id="ARBA00022840"/>
    </source>
</evidence>
<dbReference type="InterPro" id="IPR004014">
    <property type="entry name" value="ATPase_P-typ_cation-transptr_N"/>
</dbReference>
<evidence type="ECO:0000256" key="19">
    <source>
        <dbReference type="SAM" id="MobiDB-lite"/>
    </source>
</evidence>
<evidence type="ECO:0000256" key="10">
    <source>
        <dbReference type="ARBA" id="ARBA00022842"/>
    </source>
</evidence>
<dbReference type="Gene3D" id="2.70.150.10">
    <property type="entry name" value="Calcium-transporting ATPase, cytoplasmic transduction domain A"/>
    <property type="match status" value="1"/>
</dbReference>
<feature type="compositionally biased region" description="Low complexity" evidence="19">
    <location>
        <begin position="164"/>
        <end position="182"/>
    </location>
</feature>
<dbReference type="OMA" id="MWKLMLG"/>
<dbReference type="SFLD" id="SFLDS00003">
    <property type="entry name" value="Haloacid_Dehalogenase"/>
    <property type="match status" value="1"/>
</dbReference>
<name>A0A1V6Z069_PENNA</name>
<feature type="signal peptide" evidence="20">
    <location>
        <begin position="1"/>
        <end position="24"/>
    </location>
</feature>
<dbReference type="Proteomes" id="UP000191691">
    <property type="component" value="Unassembled WGS sequence"/>
</dbReference>
<keyword evidence="4 18" id="KW-0109">Calcium transport</keyword>
<dbReference type="InterPro" id="IPR059000">
    <property type="entry name" value="ATPase_P-type_domA"/>
</dbReference>
<feature type="transmembrane region" description="Helical" evidence="18">
    <location>
        <begin position="738"/>
        <end position="765"/>
    </location>
</feature>
<dbReference type="EMBL" id="MOOB01000006">
    <property type="protein sequence ID" value="OQE93085.1"/>
    <property type="molecule type" value="Genomic_DNA"/>
</dbReference>